<feature type="compositionally biased region" description="Polar residues" evidence="4">
    <location>
        <begin position="467"/>
        <end position="482"/>
    </location>
</feature>
<dbReference type="InterPro" id="IPR045182">
    <property type="entry name" value="JINGUBANG-like"/>
</dbReference>
<sequence length="492" mass="53956">MKNSRTSNYDMATDSNVVLKKKETVGETLQTHDGQEEYSFRLSSTSEAGPANHDRPPPPSGSSSPYNSAVWEEPQASSTQTWDPPSSPLSKSPWSSHVAPESSYTYTGLMGSLVREEGHIYSLAASGDLLYTGSDSKNIRVWKNQKEFSGFKSNSGLVKAIIIAGERIFTGHQDGKIRVWKISGKDPSVHKRIGTLPTFTAKIKSSFNPNKYVEVKKNQNAIWIKHVDAISSLSLSEDKSLLYSASWDKTIKVWRISDSKCLESINAHDDAVNSVIAGFDGLVFTGSADGTIKVWRRELQGKGTKHFFSQTLLKQECAVTALALDPYATVLYGGSSDGLVNFWERAKFLSHGGVLRGHKLAVLCLATSGNLVLSGSADTNICVWRREEEEHSCLSVLTGHTGPVKCLAVEEDRKGTDVGGGDRQYTAYSGSLDKSVKIWRVSAQPWEPTPPDAPPQPQQQHQVESQNLHQRIPSVQSFSSSVGRGKVSQRRK</sequence>
<feature type="repeat" description="WD" evidence="3">
    <location>
        <begin position="312"/>
        <end position="344"/>
    </location>
</feature>
<dbReference type="PROSITE" id="PS50294">
    <property type="entry name" value="WD_REPEATS_REGION"/>
    <property type="match status" value="2"/>
</dbReference>
<reference evidence="6" key="1">
    <citation type="submission" date="2025-08" db="UniProtKB">
        <authorList>
            <consortium name="RefSeq"/>
        </authorList>
    </citation>
    <scope>IDENTIFICATION</scope>
</reference>
<dbReference type="InterPro" id="IPR020472">
    <property type="entry name" value="WD40_PAC1"/>
</dbReference>
<evidence type="ECO:0000256" key="3">
    <source>
        <dbReference type="PROSITE-ProRule" id="PRU00221"/>
    </source>
</evidence>
<evidence type="ECO:0000256" key="1">
    <source>
        <dbReference type="ARBA" id="ARBA00022574"/>
    </source>
</evidence>
<feature type="region of interest" description="Disordered" evidence="4">
    <location>
        <begin position="442"/>
        <end position="492"/>
    </location>
</feature>
<keyword evidence="5" id="KW-1185">Reference proteome</keyword>
<dbReference type="KEGG" id="sind:105177707"/>
<dbReference type="Gene3D" id="2.130.10.10">
    <property type="entry name" value="YVTN repeat-like/Quinoprotein amine dehydrogenase"/>
    <property type="match status" value="3"/>
</dbReference>
<dbReference type="AlphaFoldDB" id="A0A6I9UVX3"/>
<feature type="repeat" description="WD" evidence="3">
    <location>
        <begin position="265"/>
        <end position="295"/>
    </location>
</feature>
<dbReference type="InterPro" id="IPR001680">
    <property type="entry name" value="WD40_rpt"/>
</dbReference>
<evidence type="ECO:0000256" key="2">
    <source>
        <dbReference type="ARBA" id="ARBA00022737"/>
    </source>
</evidence>
<dbReference type="Proteomes" id="UP000504604">
    <property type="component" value="Linkage group LG15"/>
</dbReference>
<gene>
    <name evidence="6" type="primary">LOC105177707</name>
</gene>
<protein>
    <submittedName>
        <fullName evidence="6">Protein JINGUBANG</fullName>
    </submittedName>
</protein>
<feature type="compositionally biased region" description="Pro residues" evidence="4">
    <location>
        <begin position="447"/>
        <end position="457"/>
    </location>
</feature>
<dbReference type="CDD" id="cd00200">
    <property type="entry name" value="WD40"/>
    <property type="match status" value="1"/>
</dbReference>
<dbReference type="InterPro" id="IPR036322">
    <property type="entry name" value="WD40_repeat_dom_sf"/>
</dbReference>
<feature type="repeat" description="WD" evidence="3">
    <location>
        <begin position="223"/>
        <end position="264"/>
    </location>
</feature>
<dbReference type="PROSITE" id="PS50082">
    <property type="entry name" value="WD_REPEATS_2"/>
    <property type="match status" value="4"/>
</dbReference>
<dbReference type="PANTHER" id="PTHR22844">
    <property type="entry name" value="F-BOX AND WD40 DOMAIN PROTEIN"/>
    <property type="match status" value="1"/>
</dbReference>
<dbReference type="Pfam" id="PF00400">
    <property type="entry name" value="WD40"/>
    <property type="match status" value="6"/>
</dbReference>
<proteinExistence type="predicted"/>
<dbReference type="GeneID" id="105177707"/>
<accession>A0A6I9UVX3</accession>
<keyword evidence="2" id="KW-0677">Repeat</keyword>
<organism evidence="5 6">
    <name type="scientific">Sesamum indicum</name>
    <name type="common">Oriental sesame</name>
    <name type="synonym">Sesamum orientale</name>
    <dbReference type="NCBI Taxonomy" id="4182"/>
    <lineage>
        <taxon>Eukaryota</taxon>
        <taxon>Viridiplantae</taxon>
        <taxon>Streptophyta</taxon>
        <taxon>Embryophyta</taxon>
        <taxon>Tracheophyta</taxon>
        <taxon>Spermatophyta</taxon>
        <taxon>Magnoliopsida</taxon>
        <taxon>eudicotyledons</taxon>
        <taxon>Gunneridae</taxon>
        <taxon>Pentapetalae</taxon>
        <taxon>asterids</taxon>
        <taxon>lamiids</taxon>
        <taxon>Lamiales</taxon>
        <taxon>Pedaliaceae</taxon>
        <taxon>Sesamum</taxon>
    </lineage>
</organism>
<dbReference type="OrthoDB" id="674604at2759"/>
<dbReference type="FunFam" id="2.130.10.10:FF:000775">
    <property type="entry name" value="BnaA09g28200D protein"/>
    <property type="match status" value="1"/>
</dbReference>
<dbReference type="InterPro" id="IPR015943">
    <property type="entry name" value="WD40/YVTN_repeat-like_dom_sf"/>
</dbReference>
<dbReference type="PRINTS" id="PR00320">
    <property type="entry name" value="GPROTEINBRPT"/>
</dbReference>
<feature type="region of interest" description="Disordered" evidence="4">
    <location>
        <begin position="1"/>
        <end position="98"/>
    </location>
</feature>
<dbReference type="PANTHER" id="PTHR22844:SF334">
    <property type="entry name" value="PROTEIN JINGUBANG-LIKE"/>
    <property type="match status" value="1"/>
</dbReference>
<dbReference type="RefSeq" id="XP_011099245.1">
    <property type="nucleotide sequence ID" value="XM_011100943.2"/>
</dbReference>
<dbReference type="SMART" id="SM00320">
    <property type="entry name" value="WD40"/>
    <property type="match status" value="7"/>
</dbReference>
<dbReference type="InParanoid" id="A0A6I9UVX3"/>
<feature type="compositionally biased region" description="Polar residues" evidence="4">
    <location>
        <begin position="1"/>
        <end position="16"/>
    </location>
</feature>
<dbReference type="SUPFAM" id="SSF50978">
    <property type="entry name" value="WD40 repeat-like"/>
    <property type="match status" value="1"/>
</dbReference>
<name>A0A6I9UVX3_SESIN</name>
<keyword evidence="1 3" id="KW-0853">WD repeat</keyword>
<evidence type="ECO:0000256" key="4">
    <source>
        <dbReference type="SAM" id="MobiDB-lite"/>
    </source>
</evidence>
<feature type="repeat" description="WD" evidence="3">
    <location>
        <begin position="355"/>
        <end position="384"/>
    </location>
</feature>
<evidence type="ECO:0000313" key="5">
    <source>
        <dbReference type="Proteomes" id="UP000504604"/>
    </source>
</evidence>
<evidence type="ECO:0000313" key="6">
    <source>
        <dbReference type="RefSeq" id="XP_011099245.1"/>
    </source>
</evidence>
<dbReference type="Gramene" id="SIN_1003713.t">
    <property type="protein sequence ID" value="SIN_1003713.t.cds1"/>
    <property type="gene ID" value="SIN_1003713"/>
</dbReference>